<evidence type="ECO:0000313" key="10">
    <source>
        <dbReference type="Proteomes" id="UP000283975"/>
    </source>
</evidence>
<evidence type="ECO:0000313" key="8">
    <source>
        <dbReference type="EMBL" id="RGV76244.1"/>
    </source>
</evidence>
<evidence type="ECO:0000256" key="3">
    <source>
        <dbReference type="ARBA" id="ARBA00022448"/>
    </source>
</evidence>
<comment type="subcellular location">
    <subcellularLocation>
        <location evidence="1">Cell membrane</location>
        <topology evidence="1">Multi-pass membrane protein</topology>
    </subcellularLocation>
</comment>
<evidence type="ECO:0000256" key="6">
    <source>
        <dbReference type="ARBA" id="ARBA00023136"/>
    </source>
</evidence>
<evidence type="ECO:0000313" key="11">
    <source>
        <dbReference type="Proteomes" id="UP000284543"/>
    </source>
</evidence>
<dbReference type="AlphaFoldDB" id="A0A414AX07"/>
<dbReference type="Pfam" id="PF07690">
    <property type="entry name" value="MFS_1"/>
    <property type="match status" value="1"/>
</dbReference>
<evidence type="ECO:0000256" key="4">
    <source>
        <dbReference type="ARBA" id="ARBA00022692"/>
    </source>
</evidence>
<dbReference type="EMBL" id="QRZM01000004">
    <property type="protein sequence ID" value="RGV76244.1"/>
    <property type="molecule type" value="Genomic_DNA"/>
</dbReference>
<dbReference type="SUPFAM" id="SSF103473">
    <property type="entry name" value="MFS general substrate transporter"/>
    <property type="match status" value="1"/>
</dbReference>
<dbReference type="GO" id="GO:0005886">
    <property type="term" value="C:plasma membrane"/>
    <property type="evidence" value="ECO:0007669"/>
    <property type="project" value="UniProtKB-SubCell"/>
</dbReference>
<protein>
    <submittedName>
        <fullName evidence="9">MFS transporter</fullName>
    </submittedName>
</protein>
<feature type="transmembrane region" description="Helical" evidence="7">
    <location>
        <begin position="171"/>
        <end position="192"/>
    </location>
</feature>
<dbReference type="Proteomes" id="UP000284543">
    <property type="component" value="Unassembled WGS sequence"/>
</dbReference>
<evidence type="ECO:0000313" key="9">
    <source>
        <dbReference type="EMBL" id="RHC56502.1"/>
    </source>
</evidence>
<keyword evidence="3" id="KW-0813">Transport</keyword>
<dbReference type="InterPro" id="IPR011701">
    <property type="entry name" value="MFS"/>
</dbReference>
<feature type="transmembrane region" description="Helical" evidence="7">
    <location>
        <begin position="12"/>
        <end position="33"/>
    </location>
</feature>
<dbReference type="PANTHER" id="PTHR23514:SF3">
    <property type="entry name" value="BYPASS OF STOP CODON PROTEIN 6"/>
    <property type="match status" value="1"/>
</dbReference>
<evidence type="ECO:0000256" key="7">
    <source>
        <dbReference type="SAM" id="Phobius"/>
    </source>
</evidence>
<feature type="transmembrane region" description="Helical" evidence="7">
    <location>
        <begin position="39"/>
        <end position="60"/>
    </location>
</feature>
<gene>
    <name evidence="9" type="ORF">DW839_09180</name>
    <name evidence="8" type="ORF">DWW02_12830</name>
</gene>
<accession>A0A414AX07</accession>
<name>A0A414AX07_9FIRM</name>
<feature type="transmembrane region" description="Helical" evidence="7">
    <location>
        <begin position="301"/>
        <end position="326"/>
    </location>
</feature>
<feature type="transmembrane region" description="Helical" evidence="7">
    <location>
        <begin position="145"/>
        <end position="165"/>
    </location>
</feature>
<dbReference type="GO" id="GO:0022857">
    <property type="term" value="F:transmembrane transporter activity"/>
    <property type="evidence" value="ECO:0007669"/>
    <property type="project" value="InterPro"/>
</dbReference>
<dbReference type="Gene3D" id="1.20.1250.20">
    <property type="entry name" value="MFS general substrate transporter like domains"/>
    <property type="match status" value="1"/>
</dbReference>
<dbReference type="InterPro" id="IPR036259">
    <property type="entry name" value="MFS_trans_sf"/>
</dbReference>
<reference evidence="10 11" key="1">
    <citation type="submission" date="2018-08" db="EMBL/GenBank/DDBJ databases">
        <title>A genome reference for cultivated species of the human gut microbiota.</title>
        <authorList>
            <person name="Zou Y."/>
            <person name="Xue W."/>
            <person name="Luo G."/>
        </authorList>
    </citation>
    <scope>NUCLEOTIDE SEQUENCE [LARGE SCALE GENOMIC DNA]</scope>
    <source>
        <strain evidence="8 11">AF14-18</strain>
        <strain evidence="9 10">AM35-14</strain>
    </source>
</reference>
<feature type="transmembrane region" description="Helical" evidence="7">
    <location>
        <begin position="275"/>
        <end position="295"/>
    </location>
</feature>
<feature type="transmembrane region" description="Helical" evidence="7">
    <location>
        <begin position="100"/>
        <end position="124"/>
    </location>
</feature>
<dbReference type="PANTHER" id="PTHR23514">
    <property type="entry name" value="BYPASS OF STOP CODON PROTEIN 6"/>
    <property type="match status" value="1"/>
</dbReference>
<feature type="transmembrane region" description="Helical" evidence="7">
    <location>
        <begin position="251"/>
        <end position="268"/>
    </location>
</feature>
<evidence type="ECO:0000256" key="1">
    <source>
        <dbReference type="ARBA" id="ARBA00004651"/>
    </source>
</evidence>
<feature type="transmembrane region" description="Helical" evidence="7">
    <location>
        <begin position="369"/>
        <end position="390"/>
    </location>
</feature>
<sequence length="399" mass="41779">MALKDNYNQTLNASYLGYVVQAVVNNFAPLLFLTFQKSYGISLARIAMLVTVNFGIQLAVDLLSARFVDRIGYRTCIVAAHVFAALGLAGLSFLPDMVPGHFGGLLVCVALYAVGGGIIEVLISPIVEACPTARKDAAMSLLHSFYCWGSVAVVVLSTVFFQTAGLNSWRVLALLWAAVPVMNAVLFSRVPILALTEDGQEMGIRGLLKSSLFWLFIFIMVCAGASEQAMSQWASAFAESGLNVSKTVGDLAGPCMFSILMGISRAMYARYSQRIRLTAFMTGSAVLCIFSYGLASTAASPVLGLAGCGLCGFSVGILWPGAFSLASVSCPRGGTAMFALLALAGDLGCAGGPALVGLIAGASGGNLKAGLAAAGWIPAVLAIGLLKIMYNNRKKQYTQ</sequence>
<feature type="transmembrane region" description="Helical" evidence="7">
    <location>
        <begin position="338"/>
        <end position="363"/>
    </location>
</feature>
<keyword evidence="6 7" id="KW-0472">Membrane</keyword>
<feature type="transmembrane region" description="Helical" evidence="7">
    <location>
        <begin position="212"/>
        <end position="231"/>
    </location>
</feature>
<evidence type="ECO:0000256" key="2">
    <source>
        <dbReference type="ARBA" id="ARBA00008335"/>
    </source>
</evidence>
<comment type="caution">
    <text evidence="9">The sequence shown here is derived from an EMBL/GenBank/DDBJ whole genome shotgun (WGS) entry which is preliminary data.</text>
</comment>
<feature type="transmembrane region" description="Helical" evidence="7">
    <location>
        <begin position="72"/>
        <end position="94"/>
    </location>
</feature>
<organism evidence="9 10">
    <name type="scientific">Enterocloster bolteae</name>
    <dbReference type="NCBI Taxonomy" id="208479"/>
    <lineage>
        <taxon>Bacteria</taxon>
        <taxon>Bacillati</taxon>
        <taxon>Bacillota</taxon>
        <taxon>Clostridia</taxon>
        <taxon>Lachnospirales</taxon>
        <taxon>Lachnospiraceae</taxon>
        <taxon>Enterocloster</taxon>
    </lineage>
</organism>
<keyword evidence="5 7" id="KW-1133">Transmembrane helix</keyword>
<dbReference type="InterPro" id="IPR051788">
    <property type="entry name" value="MFS_Transporter"/>
</dbReference>
<dbReference type="RefSeq" id="WP_117625338.1">
    <property type="nucleotide sequence ID" value="NZ_CATYQV010000020.1"/>
</dbReference>
<comment type="similarity">
    <text evidence="2">Belongs to the major facilitator superfamily.</text>
</comment>
<dbReference type="EMBL" id="QSHZ01000008">
    <property type="protein sequence ID" value="RHC56502.1"/>
    <property type="molecule type" value="Genomic_DNA"/>
</dbReference>
<evidence type="ECO:0000256" key="5">
    <source>
        <dbReference type="ARBA" id="ARBA00022989"/>
    </source>
</evidence>
<dbReference type="Proteomes" id="UP000283975">
    <property type="component" value="Unassembled WGS sequence"/>
</dbReference>
<keyword evidence="4 7" id="KW-0812">Transmembrane</keyword>
<proteinExistence type="inferred from homology"/>